<keyword evidence="2" id="KW-1185">Reference proteome</keyword>
<protein>
    <recommendedName>
        <fullName evidence="3">Mitochondrial protein</fullName>
    </recommendedName>
</protein>
<dbReference type="AlphaFoldDB" id="A0AAV7FBV1"/>
<evidence type="ECO:0000313" key="2">
    <source>
        <dbReference type="Proteomes" id="UP000825729"/>
    </source>
</evidence>
<reference evidence="1 2" key="1">
    <citation type="submission" date="2021-07" db="EMBL/GenBank/DDBJ databases">
        <title>The Aristolochia fimbriata genome: insights into angiosperm evolution, floral development and chemical biosynthesis.</title>
        <authorList>
            <person name="Jiao Y."/>
        </authorList>
    </citation>
    <scope>NUCLEOTIDE SEQUENCE [LARGE SCALE GENOMIC DNA]</scope>
    <source>
        <strain evidence="1">IBCAS-2021</strain>
        <tissue evidence="1">Leaf</tissue>
    </source>
</reference>
<organism evidence="1 2">
    <name type="scientific">Aristolochia fimbriata</name>
    <name type="common">White veined hardy Dutchman's pipe vine</name>
    <dbReference type="NCBI Taxonomy" id="158543"/>
    <lineage>
        <taxon>Eukaryota</taxon>
        <taxon>Viridiplantae</taxon>
        <taxon>Streptophyta</taxon>
        <taxon>Embryophyta</taxon>
        <taxon>Tracheophyta</taxon>
        <taxon>Spermatophyta</taxon>
        <taxon>Magnoliopsida</taxon>
        <taxon>Magnoliidae</taxon>
        <taxon>Piperales</taxon>
        <taxon>Aristolochiaceae</taxon>
        <taxon>Aristolochia</taxon>
    </lineage>
</organism>
<proteinExistence type="predicted"/>
<dbReference type="PANTHER" id="PTHR11439:SF486">
    <property type="entry name" value="RLK (RECEPTOR-LIKE KINASE) PROTEIN, PUTATIVE-RELATED"/>
    <property type="match status" value="1"/>
</dbReference>
<dbReference type="PANTHER" id="PTHR11439">
    <property type="entry name" value="GAG-POL-RELATED RETROTRANSPOSON"/>
    <property type="match status" value="1"/>
</dbReference>
<name>A0AAV7FBV1_ARIFI</name>
<evidence type="ECO:0008006" key="3">
    <source>
        <dbReference type="Google" id="ProtNLM"/>
    </source>
</evidence>
<evidence type="ECO:0000313" key="1">
    <source>
        <dbReference type="EMBL" id="KAG9458413.1"/>
    </source>
</evidence>
<dbReference type="EMBL" id="JAINDJ010000002">
    <property type="protein sequence ID" value="KAG9458413.1"/>
    <property type="molecule type" value="Genomic_DNA"/>
</dbReference>
<gene>
    <name evidence="1" type="ORF">H6P81_002921</name>
</gene>
<dbReference type="Proteomes" id="UP000825729">
    <property type="component" value="Unassembled WGS sequence"/>
</dbReference>
<accession>A0AAV7FBV1</accession>
<sequence length="165" mass="18570">MSMVGELAYFFGFQIKQRVDGIFISQEKYARNLVKKFGLEDAKAMRTPMSTTDRICMDENGTPAYPTLYRSMIGSLLYLTASQPDICYSVGLYARFQSAPKESHVKSVKRIIRYIKNTVNLGIWYAVSTSNVLAGYNDADWTGDADDRKSTSGGCFYLGTNLMSW</sequence>
<comment type="caution">
    <text evidence="1">The sequence shown here is derived from an EMBL/GenBank/DDBJ whole genome shotgun (WGS) entry which is preliminary data.</text>
</comment>